<organism evidence="4">
    <name type="scientific">uncultured Frankineae bacterium</name>
    <dbReference type="NCBI Taxonomy" id="437475"/>
    <lineage>
        <taxon>Bacteria</taxon>
        <taxon>Bacillati</taxon>
        <taxon>Actinomycetota</taxon>
        <taxon>Actinomycetes</taxon>
        <taxon>Frankiales</taxon>
        <taxon>environmental samples</taxon>
    </lineage>
</organism>
<keyword evidence="1" id="KW-0238">DNA-binding</keyword>
<proteinExistence type="predicted"/>
<evidence type="ECO:0000256" key="2">
    <source>
        <dbReference type="SAM" id="MobiDB-lite"/>
    </source>
</evidence>
<name>A0A6J4KV53_9ACTN</name>
<dbReference type="GO" id="GO:0003677">
    <property type="term" value="F:DNA binding"/>
    <property type="evidence" value="ECO:0007669"/>
    <property type="project" value="UniProtKB-KW"/>
</dbReference>
<dbReference type="SUPFAM" id="SSF46955">
    <property type="entry name" value="Putative DNA-binding domain"/>
    <property type="match status" value="1"/>
</dbReference>
<evidence type="ECO:0000259" key="3">
    <source>
        <dbReference type="PROSITE" id="PS50937"/>
    </source>
</evidence>
<feature type="region of interest" description="Disordered" evidence="2">
    <location>
        <begin position="1"/>
        <end position="23"/>
    </location>
</feature>
<dbReference type="AlphaFoldDB" id="A0A6J4KV53"/>
<accession>A0A6J4KV53</accession>
<dbReference type="InterPro" id="IPR047057">
    <property type="entry name" value="MerR_fam"/>
</dbReference>
<feature type="non-terminal residue" evidence="4">
    <location>
        <position position="204"/>
    </location>
</feature>
<dbReference type="PROSITE" id="PS50937">
    <property type="entry name" value="HTH_MERR_2"/>
    <property type="match status" value="1"/>
</dbReference>
<dbReference type="PANTHER" id="PTHR30204">
    <property type="entry name" value="REDOX-CYCLING DRUG-SENSING TRANSCRIPTIONAL ACTIVATOR SOXR"/>
    <property type="match status" value="1"/>
</dbReference>
<dbReference type="PANTHER" id="PTHR30204:SF3">
    <property type="entry name" value="HTH MERR-TYPE DOMAIN-CONTAINING PROTEIN"/>
    <property type="match status" value="1"/>
</dbReference>
<dbReference type="InterPro" id="IPR009061">
    <property type="entry name" value="DNA-bd_dom_put_sf"/>
</dbReference>
<dbReference type="InterPro" id="IPR000551">
    <property type="entry name" value="MerR-type_HTH_dom"/>
</dbReference>
<dbReference type="SMART" id="SM00422">
    <property type="entry name" value="HTH_MERR"/>
    <property type="match status" value="1"/>
</dbReference>
<reference evidence="4" key="1">
    <citation type="submission" date="2020-02" db="EMBL/GenBank/DDBJ databases">
        <authorList>
            <person name="Meier V. D."/>
        </authorList>
    </citation>
    <scope>NUCLEOTIDE SEQUENCE</scope>
    <source>
        <strain evidence="4">AVDCRST_MAG16</strain>
    </source>
</reference>
<evidence type="ECO:0000256" key="1">
    <source>
        <dbReference type="ARBA" id="ARBA00023125"/>
    </source>
</evidence>
<protein>
    <submittedName>
        <fullName evidence="4">Transcriptional regulator, MerR family</fullName>
    </submittedName>
</protein>
<dbReference type="Gene3D" id="1.10.1660.10">
    <property type="match status" value="1"/>
</dbReference>
<dbReference type="GO" id="GO:0003700">
    <property type="term" value="F:DNA-binding transcription factor activity"/>
    <property type="evidence" value="ECO:0007669"/>
    <property type="project" value="InterPro"/>
</dbReference>
<feature type="domain" description="HTH merR-type" evidence="3">
    <location>
        <begin position="58"/>
        <end position="121"/>
    </location>
</feature>
<dbReference type="Pfam" id="PF13411">
    <property type="entry name" value="MerR_1"/>
    <property type="match status" value="1"/>
</dbReference>
<gene>
    <name evidence="4" type="ORF">AVDCRST_MAG16-393</name>
</gene>
<evidence type="ECO:0000313" key="4">
    <source>
        <dbReference type="EMBL" id="CAA9315062.1"/>
    </source>
</evidence>
<dbReference type="EMBL" id="CADCUE010000032">
    <property type="protein sequence ID" value="CAA9315062.1"/>
    <property type="molecule type" value="Genomic_DNA"/>
</dbReference>
<sequence>MVDDSSTEQDPAASTAGQDVARAPLGLQGTLFDDLPEDERPGASPLDIGYRGPTACSAAGITYRQLDYWARTSLVEPSVREASGSGTQRLYSFRDILVLKIVKKLLDAGISLQNIRTAISTLRDRGVADLAQITLMSDGTTVYECTSTDEVVDLLQGGQAVFAIAVGRHVRDVEGTLAALPGERATPAAGDAAAAPAADELATR</sequence>